<evidence type="ECO:0000259" key="7">
    <source>
        <dbReference type="Pfam" id="PF04138"/>
    </source>
</evidence>
<keyword evidence="3 6" id="KW-0812">Transmembrane</keyword>
<dbReference type="RefSeq" id="WP_143895150.1">
    <property type="nucleotide sequence ID" value="NZ_CP041666.1"/>
</dbReference>
<gene>
    <name evidence="8" type="ORF">FN924_12970</name>
</gene>
<dbReference type="Proteomes" id="UP000315215">
    <property type="component" value="Chromosome"/>
</dbReference>
<comment type="similarity">
    <text evidence="2">Belongs to the GtrA family.</text>
</comment>
<protein>
    <submittedName>
        <fullName evidence="8">GtrA family protein</fullName>
    </submittedName>
</protein>
<dbReference type="EMBL" id="CP041666">
    <property type="protein sequence ID" value="QDP41023.1"/>
    <property type="molecule type" value="Genomic_DNA"/>
</dbReference>
<accession>A0A516KI10</accession>
<evidence type="ECO:0000313" key="9">
    <source>
        <dbReference type="Proteomes" id="UP000315215"/>
    </source>
</evidence>
<dbReference type="GO" id="GO:0005886">
    <property type="term" value="C:plasma membrane"/>
    <property type="evidence" value="ECO:0007669"/>
    <property type="project" value="TreeGrafter"/>
</dbReference>
<dbReference type="KEGG" id="aqt:FN924_12970"/>
<feature type="transmembrane region" description="Helical" evidence="6">
    <location>
        <begin position="40"/>
        <end position="59"/>
    </location>
</feature>
<evidence type="ECO:0000313" key="8">
    <source>
        <dbReference type="EMBL" id="QDP41023.1"/>
    </source>
</evidence>
<evidence type="ECO:0000256" key="1">
    <source>
        <dbReference type="ARBA" id="ARBA00004141"/>
    </source>
</evidence>
<keyword evidence="9" id="KW-1185">Reference proteome</keyword>
<reference evidence="8 9" key="1">
    <citation type="submission" date="2019-07" db="EMBL/GenBank/DDBJ databases">
        <authorList>
            <person name="Li J."/>
        </authorList>
    </citation>
    <scope>NUCLEOTIDE SEQUENCE [LARGE SCALE GENOMIC DNA]</scope>
    <source>
        <strain evidence="8 9">TKL69</strain>
    </source>
</reference>
<keyword evidence="5 6" id="KW-0472">Membrane</keyword>
<feature type="transmembrane region" description="Helical" evidence="6">
    <location>
        <begin position="79"/>
        <end position="101"/>
    </location>
</feature>
<name>A0A516KI10_9BACI</name>
<evidence type="ECO:0000256" key="3">
    <source>
        <dbReference type="ARBA" id="ARBA00022692"/>
    </source>
</evidence>
<proteinExistence type="inferred from homology"/>
<dbReference type="PANTHER" id="PTHR38459">
    <property type="entry name" value="PROPHAGE BACTOPRENOL-LINKED GLUCOSE TRANSLOCASE HOMOLOG"/>
    <property type="match status" value="1"/>
</dbReference>
<evidence type="ECO:0000256" key="4">
    <source>
        <dbReference type="ARBA" id="ARBA00022989"/>
    </source>
</evidence>
<dbReference type="GO" id="GO:0000271">
    <property type="term" value="P:polysaccharide biosynthetic process"/>
    <property type="evidence" value="ECO:0007669"/>
    <property type="project" value="InterPro"/>
</dbReference>
<dbReference type="PANTHER" id="PTHR38459:SF1">
    <property type="entry name" value="PROPHAGE BACTOPRENOL-LINKED GLUCOSE TRANSLOCASE HOMOLOG"/>
    <property type="match status" value="1"/>
</dbReference>
<feature type="transmembrane region" description="Helical" evidence="6">
    <location>
        <begin position="121"/>
        <end position="140"/>
    </location>
</feature>
<dbReference type="InterPro" id="IPR007267">
    <property type="entry name" value="GtrA_DPMS_TM"/>
</dbReference>
<dbReference type="OrthoDB" id="9812049at2"/>
<comment type="subcellular location">
    <subcellularLocation>
        <location evidence="1">Membrane</location>
        <topology evidence="1">Multi-pass membrane protein</topology>
    </subcellularLocation>
</comment>
<organism evidence="8 9">
    <name type="scientific">Radiobacillus deserti</name>
    <dbReference type="NCBI Taxonomy" id="2594883"/>
    <lineage>
        <taxon>Bacteria</taxon>
        <taxon>Bacillati</taxon>
        <taxon>Bacillota</taxon>
        <taxon>Bacilli</taxon>
        <taxon>Bacillales</taxon>
        <taxon>Bacillaceae</taxon>
        <taxon>Radiobacillus</taxon>
    </lineage>
</organism>
<feature type="domain" description="GtrA/DPMS transmembrane" evidence="7">
    <location>
        <begin position="11"/>
        <end position="140"/>
    </location>
</feature>
<dbReference type="AlphaFoldDB" id="A0A516KI10"/>
<dbReference type="Pfam" id="PF04138">
    <property type="entry name" value="GtrA_DPMS_TM"/>
    <property type="match status" value="1"/>
</dbReference>
<evidence type="ECO:0000256" key="5">
    <source>
        <dbReference type="ARBA" id="ARBA00023136"/>
    </source>
</evidence>
<sequence length="146" mass="16566">MAKKAGGQVLQFSFIGLTNAIVDLASLNLFLWIWPTEEAGLLLLFNTISYTLAIINSYFWNAKYTFGHHAKTDTREISLFIIQAIIALGISNAVFIGLMWVFHLPGMMYFPLFIESNISKAMAMILSSTTSFFLMKFFVFRNRTEA</sequence>
<evidence type="ECO:0000256" key="6">
    <source>
        <dbReference type="SAM" id="Phobius"/>
    </source>
</evidence>
<dbReference type="InterPro" id="IPR051401">
    <property type="entry name" value="GtrA_CellWall_Glycosyl"/>
</dbReference>
<evidence type="ECO:0000256" key="2">
    <source>
        <dbReference type="ARBA" id="ARBA00009399"/>
    </source>
</evidence>
<keyword evidence="4 6" id="KW-1133">Transmembrane helix</keyword>
<feature type="transmembrane region" description="Helical" evidence="6">
    <location>
        <begin position="12"/>
        <end position="34"/>
    </location>
</feature>